<accession>A0A0D9NHT3</accession>
<feature type="non-terminal residue" evidence="2">
    <location>
        <position position="1"/>
    </location>
</feature>
<evidence type="ECO:0000256" key="1">
    <source>
        <dbReference type="SAM" id="MobiDB-lite"/>
    </source>
</evidence>
<dbReference type="EMBL" id="KE385076">
    <property type="protein sequence ID" value="KJK73273.1"/>
    <property type="molecule type" value="Genomic_DNA"/>
</dbReference>
<feature type="region of interest" description="Disordered" evidence="1">
    <location>
        <begin position="36"/>
        <end position="56"/>
    </location>
</feature>
<organism evidence="2 3">
    <name type="scientific">Metarhizium anisopliae BRIP 53293</name>
    <dbReference type="NCBI Taxonomy" id="1291518"/>
    <lineage>
        <taxon>Eukaryota</taxon>
        <taxon>Fungi</taxon>
        <taxon>Dikarya</taxon>
        <taxon>Ascomycota</taxon>
        <taxon>Pezizomycotina</taxon>
        <taxon>Sordariomycetes</taxon>
        <taxon>Hypocreomycetidae</taxon>
        <taxon>Hypocreales</taxon>
        <taxon>Clavicipitaceae</taxon>
        <taxon>Metarhizium</taxon>
    </lineage>
</organism>
<name>A0A0D9NHT3_METAN</name>
<gene>
    <name evidence="2" type="ORF">H634G_11662</name>
</gene>
<evidence type="ECO:0000313" key="2">
    <source>
        <dbReference type="EMBL" id="KJK73273.1"/>
    </source>
</evidence>
<dbReference type="AlphaFoldDB" id="A0A0D9NHT3"/>
<dbReference type="Proteomes" id="UP000054544">
    <property type="component" value="Unassembled WGS sequence"/>
</dbReference>
<sequence>VRLHLHDNTFYQVADTNHNINSGPVTVHLRGINATLYDDGQGSDADRHSSRPGSEC</sequence>
<evidence type="ECO:0000313" key="3">
    <source>
        <dbReference type="Proteomes" id="UP000054544"/>
    </source>
</evidence>
<proteinExistence type="predicted"/>
<protein>
    <submittedName>
        <fullName evidence="2">Uncharacterized protein</fullName>
    </submittedName>
</protein>
<keyword evidence="3" id="KW-1185">Reference proteome</keyword>
<reference evidence="3" key="1">
    <citation type="journal article" date="2014" name="BMC Genomics">
        <title>The genome sequence of the biocontrol fungus Metarhizium anisopliae and comparative genomics of Metarhizium species.</title>
        <authorList>
            <person name="Pattemore J.A."/>
            <person name="Hane J.K."/>
            <person name="Williams A.H."/>
            <person name="Wilson B.A."/>
            <person name="Stodart B.J."/>
            <person name="Ash G.J."/>
        </authorList>
    </citation>
    <scope>NUCLEOTIDE SEQUENCE [LARGE SCALE GENOMIC DNA]</scope>
    <source>
        <strain evidence="3">BRIP 53293</strain>
    </source>
</reference>